<keyword evidence="2" id="KW-0812">Transmembrane</keyword>
<feature type="compositionally biased region" description="Low complexity" evidence="1">
    <location>
        <begin position="64"/>
        <end position="94"/>
    </location>
</feature>
<evidence type="ECO:0000313" key="5">
    <source>
        <dbReference type="Proteomes" id="UP000182744"/>
    </source>
</evidence>
<evidence type="ECO:0000313" key="3">
    <source>
        <dbReference type="EMBL" id="MDY5153256.1"/>
    </source>
</evidence>
<keyword evidence="2" id="KW-1133">Transmembrane helix</keyword>
<feature type="transmembrane region" description="Helical" evidence="2">
    <location>
        <begin position="377"/>
        <end position="401"/>
    </location>
</feature>
<accession>A0A1G7DZM9</accession>
<keyword evidence="5" id="KW-1185">Reference proteome</keyword>
<feature type="compositionally biased region" description="Low complexity" evidence="1">
    <location>
        <begin position="175"/>
        <end position="187"/>
    </location>
</feature>
<dbReference type="Proteomes" id="UP001273799">
    <property type="component" value="Unassembled WGS sequence"/>
</dbReference>
<dbReference type="EMBL" id="FNAU01000014">
    <property type="protein sequence ID" value="SDE56919.1"/>
    <property type="molecule type" value="Genomic_DNA"/>
</dbReference>
<evidence type="ECO:0000256" key="1">
    <source>
        <dbReference type="SAM" id="MobiDB-lite"/>
    </source>
</evidence>
<dbReference type="RefSeq" id="WP_074663370.1">
    <property type="nucleotide sequence ID" value="NZ_FNAU01000014.1"/>
</dbReference>
<reference evidence="5" key="1">
    <citation type="submission" date="2016-10" db="EMBL/GenBank/DDBJ databases">
        <authorList>
            <person name="Varghese N."/>
        </authorList>
    </citation>
    <scope>NUCLEOTIDE SEQUENCE [LARGE SCALE GENOMIC DNA]</scope>
    <source>
        <strain evidence="5">DSM 20639</strain>
    </source>
</reference>
<sequence length="429" mass="44246">MSEGARLTRKQMRERGLLDAIPHEATSPVEKLSQTQEIALRRPSRKEILEAERAETSGGLTPTAAPSPAAPSAGGASPAASSPAEPSAGSASPAAPSPAAPSAGTVSSAMPSPVTPSAGAASPAARQVQETAGYPSGPGAYRANDYDDYDLGRADYPARTLAAETQTWKAQDWLPASSPSPAAPAAPEYGIGKAAAEPQNRGGTAAVPESWGGAAAAAENLGAAASAPENLGAAASASENGRTAHPATPAAMDPSHPHGRVSVFDRFEDDTDVGESGPETATSPAQYGGVYRGFDGGETWRSGTDTAREAADRPSLQEQLRNITMADTRLSDEPEFPTAPETRAEPAVEANVATLEPELEGEPEAAETEEPQRRSGYWAVTMAILVVIGVVIGVLIGTIWVRRWAMGEPVAPAEMETAQHLATYIKEIL</sequence>
<name>A0A1G7DZM9_9ACTO</name>
<dbReference type="AlphaFoldDB" id="A0A1G7DZM9"/>
<feature type="region of interest" description="Disordered" evidence="1">
    <location>
        <begin position="172"/>
        <end position="208"/>
    </location>
</feature>
<reference evidence="4" key="2">
    <citation type="submission" date="2016-10" db="EMBL/GenBank/DDBJ databases">
        <authorList>
            <person name="de Groot N.N."/>
        </authorList>
    </citation>
    <scope>NUCLEOTIDE SEQUENCE [LARGE SCALE GENOMIC DNA]</scope>
    <source>
        <strain evidence="4">DSM 20639</strain>
    </source>
</reference>
<dbReference type="Proteomes" id="UP000182744">
    <property type="component" value="Unassembled WGS sequence"/>
</dbReference>
<evidence type="ECO:0000313" key="4">
    <source>
        <dbReference type="EMBL" id="SDE56919.1"/>
    </source>
</evidence>
<feature type="compositionally biased region" description="Basic and acidic residues" evidence="1">
    <location>
        <begin position="45"/>
        <end position="55"/>
    </location>
</feature>
<dbReference type="EMBL" id="JAWNFU010000002">
    <property type="protein sequence ID" value="MDY5153256.1"/>
    <property type="molecule type" value="Genomic_DNA"/>
</dbReference>
<protein>
    <submittedName>
        <fullName evidence="4">Uncharacterized protein</fullName>
    </submittedName>
</protein>
<feature type="region of interest" description="Disordered" evidence="1">
    <location>
        <begin position="327"/>
        <end position="346"/>
    </location>
</feature>
<gene>
    <name evidence="3" type="ORF">R6G71_04220</name>
    <name evidence="4" type="ORF">SAMN05421878_1148</name>
</gene>
<reference evidence="3" key="3">
    <citation type="submission" date="2023-10" db="EMBL/GenBank/DDBJ databases">
        <title>Whole Genome based description of the genera Actinobaculum and Actinotignum reveals a complex phylogenetic relationship within the species included in the genus Actinotignum.</title>
        <authorList>
            <person name="Jensen C.S."/>
            <person name="Dargis R."/>
            <person name="Kemp M."/>
            <person name="Christensen J.J."/>
        </authorList>
    </citation>
    <scope>NUCLEOTIDE SEQUENCE</scope>
    <source>
        <strain evidence="3">Actinobaculum_suis_CCUG19206T</strain>
    </source>
</reference>
<organism evidence="4 5">
    <name type="scientific">Actinobaculum suis</name>
    <dbReference type="NCBI Taxonomy" id="1657"/>
    <lineage>
        <taxon>Bacteria</taxon>
        <taxon>Bacillati</taxon>
        <taxon>Actinomycetota</taxon>
        <taxon>Actinomycetes</taxon>
        <taxon>Actinomycetales</taxon>
        <taxon>Actinomycetaceae</taxon>
        <taxon>Actinobaculum</taxon>
    </lineage>
</organism>
<feature type="region of interest" description="Disordered" evidence="1">
    <location>
        <begin position="299"/>
        <end position="318"/>
    </location>
</feature>
<feature type="region of interest" description="Disordered" evidence="1">
    <location>
        <begin position="1"/>
        <end position="152"/>
    </location>
</feature>
<keyword evidence="2" id="KW-0472">Membrane</keyword>
<proteinExistence type="predicted"/>
<feature type="region of interest" description="Disordered" evidence="1">
    <location>
        <begin position="229"/>
        <end position="291"/>
    </location>
</feature>
<evidence type="ECO:0000256" key="2">
    <source>
        <dbReference type="SAM" id="Phobius"/>
    </source>
</evidence>